<gene>
    <name evidence="8" type="ORF">Ccl03g_50140</name>
    <name evidence="9" type="ORF">G5B26_25640</name>
</gene>
<reference evidence="9 11" key="2">
    <citation type="journal article" date="2020" name="Cell Host Microbe">
        <title>Functional and Genomic Variation between Human-Derived Isolates of Lachnospiraceae Reveals Inter- and Intra-Species Diversity.</title>
        <authorList>
            <person name="Sorbara M.T."/>
            <person name="Littmann E.R."/>
            <person name="Fontana E."/>
            <person name="Moody T.U."/>
            <person name="Kohout C.E."/>
            <person name="Gjonbalaj M."/>
            <person name="Eaton V."/>
            <person name="Seok R."/>
            <person name="Leiner I.M."/>
            <person name="Pamer E.G."/>
        </authorList>
    </citation>
    <scope>NUCLEOTIDE SEQUENCE [LARGE SCALE GENOMIC DNA]</scope>
    <source>
        <strain evidence="9 11">MSK.2.26</strain>
    </source>
</reference>
<evidence type="ECO:0000313" key="11">
    <source>
        <dbReference type="Proteomes" id="UP000719916"/>
    </source>
</evidence>
<evidence type="ECO:0000256" key="1">
    <source>
        <dbReference type="ARBA" id="ARBA00004651"/>
    </source>
</evidence>
<feature type="transmembrane region" description="Helical" evidence="7">
    <location>
        <begin position="21"/>
        <end position="45"/>
    </location>
</feature>
<dbReference type="PANTHER" id="PTHR43005:SF1">
    <property type="entry name" value="SPERMIDINE_PUTRESCINE TRANSPORT SYSTEM PERMEASE PROTEIN"/>
    <property type="match status" value="1"/>
</dbReference>
<dbReference type="InterPro" id="IPR035906">
    <property type="entry name" value="MetI-like_sf"/>
</dbReference>
<accession>A0A829WI93</accession>
<evidence type="ECO:0000313" key="8">
    <source>
        <dbReference type="EMBL" id="GEA39301.1"/>
    </source>
</evidence>
<evidence type="ECO:0000256" key="3">
    <source>
        <dbReference type="ARBA" id="ARBA00022475"/>
    </source>
</evidence>
<organism evidence="8 10">
    <name type="scientific">Enterocloster clostridioformis</name>
    <dbReference type="NCBI Taxonomy" id="1531"/>
    <lineage>
        <taxon>Bacteria</taxon>
        <taxon>Bacillati</taxon>
        <taxon>Bacillota</taxon>
        <taxon>Clostridia</taxon>
        <taxon>Lachnospirales</taxon>
        <taxon>Lachnospiraceae</taxon>
        <taxon>Enterocloster</taxon>
    </lineage>
</organism>
<name>A0A829WI93_9FIRM</name>
<keyword evidence="5 7" id="KW-1133">Transmembrane helix</keyword>
<protein>
    <submittedName>
        <fullName evidence="9">Sugar ABC transporter permease</fullName>
    </submittedName>
</protein>
<reference evidence="8 10" key="1">
    <citation type="submission" date="2019-06" db="EMBL/GenBank/DDBJ databases">
        <title>Draft genome sequence of [Clostridium] clostridioforme NBRC 113352.</title>
        <authorList>
            <person name="Miura T."/>
            <person name="Furukawa M."/>
            <person name="Shimamura M."/>
            <person name="Ohyama Y."/>
            <person name="Yamazoe A."/>
            <person name="Kawasaki H."/>
        </authorList>
    </citation>
    <scope>NUCLEOTIDE SEQUENCE [LARGE SCALE GENOMIC DNA]</scope>
    <source>
        <strain evidence="8 10">NBRC 113352</strain>
    </source>
</reference>
<keyword evidence="3" id="KW-1003">Cell membrane</keyword>
<dbReference type="RefSeq" id="WP_002585848.1">
    <property type="nucleotide sequence ID" value="NZ_BJLB01000001.1"/>
</dbReference>
<evidence type="ECO:0000313" key="9">
    <source>
        <dbReference type="EMBL" id="NSJ46854.1"/>
    </source>
</evidence>
<comment type="caution">
    <text evidence="8">The sequence shown here is derived from an EMBL/GenBank/DDBJ whole genome shotgun (WGS) entry which is preliminary data.</text>
</comment>
<sequence length="99" mass="11270">MGKTQGMSRYKLKSALVPYGFITPATLTIVLLVLYPIMYGVYISFFDTNLVNKWNFVGLKYYIQALTDSSFLHSLWKTLVFTVTVVAGHFTLGFIFPPF</sequence>
<dbReference type="Gene3D" id="1.10.3720.10">
    <property type="entry name" value="MetI-like"/>
    <property type="match status" value="1"/>
</dbReference>
<dbReference type="EMBL" id="JAAISW010000097">
    <property type="protein sequence ID" value="NSJ46854.1"/>
    <property type="molecule type" value="Genomic_DNA"/>
</dbReference>
<dbReference type="GO" id="GO:0005886">
    <property type="term" value="C:plasma membrane"/>
    <property type="evidence" value="ECO:0007669"/>
    <property type="project" value="UniProtKB-SubCell"/>
</dbReference>
<proteinExistence type="predicted"/>
<dbReference type="Proteomes" id="UP000315200">
    <property type="component" value="Unassembled WGS sequence"/>
</dbReference>
<evidence type="ECO:0000256" key="7">
    <source>
        <dbReference type="SAM" id="Phobius"/>
    </source>
</evidence>
<keyword evidence="2" id="KW-0813">Transport</keyword>
<dbReference type="SUPFAM" id="SSF161098">
    <property type="entry name" value="MetI-like"/>
    <property type="match status" value="1"/>
</dbReference>
<evidence type="ECO:0000256" key="2">
    <source>
        <dbReference type="ARBA" id="ARBA00022448"/>
    </source>
</evidence>
<dbReference type="AlphaFoldDB" id="A0A829WI93"/>
<feature type="transmembrane region" description="Helical" evidence="7">
    <location>
        <begin position="75"/>
        <end position="96"/>
    </location>
</feature>
<evidence type="ECO:0000256" key="4">
    <source>
        <dbReference type="ARBA" id="ARBA00022692"/>
    </source>
</evidence>
<evidence type="ECO:0000256" key="6">
    <source>
        <dbReference type="ARBA" id="ARBA00023136"/>
    </source>
</evidence>
<dbReference type="EMBL" id="BJLB01000001">
    <property type="protein sequence ID" value="GEA39301.1"/>
    <property type="molecule type" value="Genomic_DNA"/>
</dbReference>
<keyword evidence="4 7" id="KW-0812">Transmembrane</keyword>
<keyword evidence="6 7" id="KW-0472">Membrane</keyword>
<comment type="subcellular location">
    <subcellularLocation>
        <location evidence="1">Cell membrane</location>
        <topology evidence="1">Multi-pass membrane protein</topology>
    </subcellularLocation>
</comment>
<dbReference type="PANTHER" id="PTHR43005">
    <property type="entry name" value="BLR7065 PROTEIN"/>
    <property type="match status" value="1"/>
</dbReference>
<evidence type="ECO:0000256" key="5">
    <source>
        <dbReference type="ARBA" id="ARBA00022989"/>
    </source>
</evidence>
<dbReference type="Proteomes" id="UP000719916">
    <property type="component" value="Unassembled WGS sequence"/>
</dbReference>
<evidence type="ECO:0000313" key="10">
    <source>
        <dbReference type="Proteomes" id="UP000315200"/>
    </source>
</evidence>
<reference evidence="9" key="3">
    <citation type="submission" date="2020-02" db="EMBL/GenBank/DDBJ databases">
        <authorList>
            <person name="Littmann E."/>
            <person name="Sorbara M."/>
        </authorList>
    </citation>
    <scope>NUCLEOTIDE SEQUENCE</scope>
    <source>
        <strain evidence="9">MSK.2.26</strain>
    </source>
</reference>